<feature type="transmembrane region" description="Helical" evidence="1">
    <location>
        <begin position="361"/>
        <end position="380"/>
    </location>
</feature>
<dbReference type="PANTHER" id="PTHR43185:SF1">
    <property type="entry name" value="FE(2+) TRANSPORTER FEOB"/>
    <property type="match status" value="1"/>
</dbReference>
<gene>
    <name evidence="4" type="ordered locus">AM1_F0077</name>
</gene>
<feature type="transmembrane region" description="Helical" evidence="1">
    <location>
        <begin position="493"/>
        <end position="514"/>
    </location>
</feature>
<dbReference type="AlphaFoldDB" id="A8ZQ58"/>
<dbReference type="RefSeq" id="WP_012168141.1">
    <property type="nucleotide sequence ID" value="NC_009931.1"/>
</dbReference>
<accession>A8ZQ58</accession>
<dbReference type="CDD" id="cd00882">
    <property type="entry name" value="Ras_like_GTPase"/>
    <property type="match status" value="1"/>
</dbReference>
<keyword evidence="4" id="KW-0614">Plasmid</keyword>
<dbReference type="SUPFAM" id="SSF52540">
    <property type="entry name" value="P-loop containing nucleoside triphosphate hydrolases"/>
    <property type="match status" value="1"/>
</dbReference>
<evidence type="ECO:0000259" key="3">
    <source>
        <dbReference type="Pfam" id="PF07670"/>
    </source>
</evidence>
<protein>
    <submittedName>
        <fullName evidence="4">Membrane transporter protein</fullName>
    </submittedName>
</protein>
<feature type="transmembrane region" description="Helical" evidence="1">
    <location>
        <begin position="258"/>
        <end position="276"/>
    </location>
</feature>
<dbReference type="KEGG" id="amr:AM1_F0077"/>
<proteinExistence type="predicted"/>
<dbReference type="InterPro" id="IPR050860">
    <property type="entry name" value="FeoB_GTPase"/>
</dbReference>
<keyword evidence="5" id="KW-1185">Reference proteome</keyword>
<sequence length="559" mass="60944">MPLLTSPAQRSIVVIGKENTGKSQLVASLTGCLPDSINFRGSTIACDTYIGGGLTVVDTPGILYRSDRVTTQAALAQLETHDTVLLVIKATHIDEDLADLWPLVVGKRGIVVITFWDKASQAGFTQQIVQCWDQTSNLAFIPVDARHLTPAQHHDIRAALQEPTIFSPEWQPIPTGWRIEPRPTVLEHPQFGWLVAISFLLLPTLLAVWFANSFAAVADPLMQALLQPLVDVLANIPLSLPREMLIGRYGLLTMGPLLWVWAVPTVILYALCLGTYKASGLVERITVALHPLLHPLGLSGRDLVRVVMGFGCNVPAVISTRACSSCARQTCMSAIAFGSACSYQFGATLAVFSAAHRPSLVIPYLGYLTVTTLIYTRLLAPKSARSSHNRLMIEHRTFLERPRWATIWRETQGMLHQFFTSAIPIFVAITLIASLLDELSLLTAAASIIHPLMQIFRLPPEAALPMILASIRKDGLLLIAEPETLSALTPLQILTGVYLAGVLLPCLVTALTIAREQSLRFALALMGRQAIMATCFSLILAWGGYWCSSALANVVFPLP</sequence>
<dbReference type="InterPro" id="IPR011642">
    <property type="entry name" value="Gate_dom"/>
</dbReference>
<feature type="transmembrane region" description="Helical" evidence="1">
    <location>
        <begin position="334"/>
        <end position="355"/>
    </location>
</feature>
<evidence type="ECO:0000313" key="5">
    <source>
        <dbReference type="Proteomes" id="UP000000268"/>
    </source>
</evidence>
<organism evidence="4 5">
    <name type="scientific">Acaryochloris marina (strain MBIC 11017)</name>
    <dbReference type="NCBI Taxonomy" id="329726"/>
    <lineage>
        <taxon>Bacteria</taxon>
        <taxon>Bacillati</taxon>
        <taxon>Cyanobacteriota</taxon>
        <taxon>Cyanophyceae</taxon>
        <taxon>Acaryochloridales</taxon>
        <taxon>Acaryochloridaceae</taxon>
        <taxon>Acaryochloris</taxon>
    </lineage>
</organism>
<feature type="transmembrane region" description="Helical" evidence="1">
    <location>
        <begin position="535"/>
        <end position="556"/>
    </location>
</feature>
<dbReference type="Pfam" id="PF07670">
    <property type="entry name" value="Gate"/>
    <property type="match status" value="1"/>
</dbReference>
<evidence type="ECO:0000256" key="1">
    <source>
        <dbReference type="SAM" id="Phobius"/>
    </source>
</evidence>
<feature type="domain" description="Nucleoside transporter/FeoB GTPase Gate" evidence="3">
    <location>
        <begin position="260"/>
        <end position="351"/>
    </location>
</feature>
<feature type="domain" description="G" evidence="2">
    <location>
        <begin position="12"/>
        <end position="100"/>
    </location>
</feature>
<keyword evidence="1" id="KW-0472">Membrane</keyword>
<feature type="transmembrane region" description="Helical" evidence="1">
    <location>
        <begin position="191"/>
        <end position="211"/>
    </location>
</feature>
<geneLocation type="plasmid" evidence="4 5">
    <name>pREB6</name>
</geneLocation>
<dbReference type="OrthoDB" id="9809127at2"/>
<dbReference type="GO" id="GO:0005886">
    <property type="term" value="C:plasma membrane"/>
    <property type="evidence" value="ECO:0007669"/>
    <property type="project" value="TreeGrafter"/>
</dbReference>
<dbReference type="Pfam" id="PF01926">
    <property type="entry name" value="MMR_HSR1"/>
    <property type="match status" value="1"/>
</dbReference>
<evidence type="ECO:0000313" key="4">
    <source>
        <dbReference type="EMBL" id="ABW33107.1"/>
    </source>
</evidence>
<dbReference type="HOGENOM" id="CLU_036606_1_0_3"/>
<keyword evidence="1" id="KW-1133">Transmembrane helix</keyword>
<dbReference type="Proteomes" id="UP000000268">
    <property type="component" value="Plasmid pREB6"/>
</dbReference>
<dbReference type="InterPro" id="IPR027417">
    <property type="entry name" value="P-loop_NTPase"/>
</dbReference>
<dbReference type="InterPro" id="IPR006073">
    <property type="entry name" value="GTP-bd"/>
</dbReference>
<reference evidence="4 5" key="1">
    <citation type="journal article" date="2008" name="Proc. Natl. Acad. Sci. U.S.A.">
        <title>Niche adaptation and genome expansion in the chlorophyll d-producing cyanobacterium Acaryochloris marina.</title>
        <authorList>
            <person name="Swingley W.D."/>
            <person name="Chen M."/>
            <person name="Cheung P.C."/>
            <person name="Conrad A.L."/>
            <person name="Dejesa L.C."/>
            <person name="Hao J."/>
            <person name="Honchak B.M."/>
            <person name="Karbach L.E."/>
            <person name="Kurdoglu A."/>
            <person name="Lahiri S."/>
            <person name="Mastrian S.D."/>
            <person name="Miyashita H."/>
            <person name="Page L."/>
            <person name="Ramakrishna P."/>
            <person name="Satoh S."/>
            <person name="Sattley W.M."/>
            <person name="Shimada Y."/>
            <person name="Taylor H.L."/>
            <person name="Tomo T."/>
            <person name="Tsuchiya T."/>
            <person name="Wang Z.T."/>
            <person name="Raymond J."/>
            <person name="Mimuro M."/>
            <person name="Blankenship R.E."/>
            <person name="Touchman J.W."/>
        </authorList>
    </citation>
    <scope>NUCLEOTIDE SEQUENCE [LARGE SCALE GENOMIC DNA]</scope>
    <source>
        <strain evidence="5">MBIC 11017</strain>
        <plasmid evidence="5">Plasmid pREB6</plasmid>
    </source>
</reference>
<keyword evidence="1" id="KW-0812">Transmembrane</keyword>
<name>A8ZQ58_ACAM1</name>
<dbReference type="GO" id="GO:0015093">
    <property type="term" value="F:ferrous iron transmembrane transporter activity"/>
    <property type="evidence" value="ECO:0007669"/>
    <property type="project" value="TreeGrafter"/>
</dbReference>
<evidence type="ECO:0000259" key="2">
    <source>
        <dbReference type="Pfam" id="PF01926"/>
    </source>
</evidence>
<dbReference type="EMBL" id="CP000843">
    <property type="protein sequence ID" value="ABW33107.1"/>
    <property type="molecule type" value="Genomic_DNA"/>
</dbReference>
<feature type="transmembrane region" description="Helical" evidence="1">
    <location>
        <begin position="418"/>
        <end position="436"/>
    </location>
</feature>
<dbReference type="Gene3D" id="3.40.50.300">
    <property type="entry name" value="P-loop containing nucleotide triphosphate hydrolases"/>
    <property type="match status" value="1"/>
</dbReference>
<dbReference type="GO" id="GO:0005525">
    <property type="term" value="F:GTP binding"/>
    <property type="evidence" value="ECO:0007669"/>
    <property type="project" value="InterPro"/>
</dbReference>
<dbReference type="PANTHER" id="PTHR43185">
    <property type="entry name" value="FERROUS IRON TRANSPORT PROTEIN B"/>
    <property type="match status" value="1"/>
</dbReference>